<dbReference type="RefSeq" id="WP_381371582.1">
    <property type="nucleotide sequence ID" value="NZ_JBHSOA010000166.1"/>
</dbReference>
<proteinExistence type="predicted"/>
<dbReference type="EMBL" id="JBHSOA010000166">
    <property type="protein sequence ID" value="MFC5857183.1"/>
    <property type="molecule type" value="Genomic_DNA"/>
</dbReference>
<protein>
    <recommendedName>
        <fullName evidence="4">Integrase</fullName>
    </recommendedName>
</protein>
<gene>
    <name evidence="2" type="ORF">ACFPZI_37165</name>
</gene>
<keyword evidence="3" id="KW-1185">Reference proteome</keyword>
<organism evidence="2 3">
    <name type="scientific">Streptomyces chlorus</name>
    <dbReference type="NCBI Taxonomy" id="887452"/>
    <lineage>
        <taxon>Bacteria</taxon>
        <taxon>Bacillati</taxon>
        <taxon>Actinomycetota</taxon>
        <taxon>Actinomycetes</taxon>
        <taxon>Kitasatosporales</taxon>
        <taxon>Streptomycetaceae</taxon>
        <taxon>Streptomyces</taxon>
    </lineage>
</organism>
<name>A0ABW1E8K8_9ACTN</name>
<dbReference type="Proteomes" id="UP001596180">
    <property type="component" value="Unassembled WGS sequence"/>
</dbReference>
<feature type="region of interest" description="Disordered" evidence="1">
    <location>
        <begin position="338"/>
        <end position="362"/>
    </location>
</feature>
<evidence type="ECO:0000313" key="3">
    <source>
        <dbReference type="Proteomes" id="UP001596180"/>
    </source>
</evidence>
<comment type="caution">
    <text evidence="2">The sequence shown here is derived from an EMBL/GenBank/DDBJ whole genome shotgun (WGS) entry which is preliminary data.</text>
</comment>
<evidence type="ECO:0000256" key="1">
    <source>
        <dbReference type="SAM" id="MobiDB-lite"/>
    </source>
</evidence>
<sequence>MMARPSPAPLPSARFRDDEPVFGHSHQVIEGVPIPLFGDSDSWLPDCIGRPANRFPADWRITFPADDSLLNLQLRETAFALFNPTHPVLREAEIYLPAEPTAVSTVRIHCQKLQVIIRWAHKEGRDADLGQWDQTDWEALLNDRTELGEPDTVAAYINAVRALRRVVKVVTGVTPFGDPWGDRPASHVAWEAVQNAAAAQDGLSTPAIPPETWWPLLRAAWAYVHTFAPDIFKWRELFERHPAAMPGQAPRSDRLSMTRSALVDAMVSEWLAHPGNLVPVHAKELNGAPVGAPVWQALSKMITEGKNKDLFSARRQSARMEARRAAVLDAVERGQSKPVYATKSNRDLDAPSYRPTSTRISSSRLDDDVRRWLSDPANRVPVRGSADRNGEAGTPVLATLARLIWGAAGRERLDLRKDFSRVRLRMIEEAVAAGQVVHLDGVDGDRRGWRELPMPCPEAVAVTRPDGSVGPWRTEITRSQLSEELRMLRAACYVFIAAMSMMRDSEVQEIRRNALVTRFGSPALVSRKTKLEPARPELFWWIIEPVAEAVAVAERLSWHPTHLFATLAPPSEDNDKKAKPQGRRGIRSPFEIDFFIDQVNAHHDRLGLDKIPQAHVRSHMFRKTMSVITGQQPDGEIALGIQLKHAARRALANHTTQAYAQMDTKWAKEFDQQLEHAASLKLVDLLKARRNGETVAVGPGAGRLHAGLDKVIEIMNSDPQLRAQIADERVEASLLASEFPDLHLGTINHCMFDAPQAECQNQLPEELRGQAPLIGACQPDRCRNSAITRAHAPIWIAEEEDLIALAKEPRLAPPRREAVLIRLEDVQRITRALREEGTA</sequence>
<evidence type="ECO:0008006" key="4">
    <source>
        <dbReference type="Google" id="ProtNLM"/>
    </source>
</evidence>
<accession>A0ABW1E8K8</accession>
<reference evidence="3" key="1">
    <citation type="journal article" date="2019" name="Int. J. Syst. Evol. Microbiol.">
        <title>The Global Catalogue of Microorganisms (GCM) 10K type strain sequencing project: providing services to taxonomists for standard genome sequencing and annotation.</title>
        <authorList>
            <consortium name="The Broad Institute Genomics Platform"/>
            <consortium name="The Broad Institute Genome Sequencing Center for Infectious Disease"/>
            <person name="Wu L."/>
            <person name="Ma J."/>
        </authorList>
    </citation>
    <scope>NUCLEOTIDE SEQUENCE [LARGE SCALE GENOMIC DNA]</scope>
    <source>
        <strain evidence="3">JCM 10411</strain>
    </source>
</reference>
<evidence type="ECO:0000313" key="2">
    <source>
        <dbReference type="EMBL" id="MFC5857183.1"/>
    </source>
</evidence>